<dbReference type="Proteomes" id="UP000009046">
    <property type="component" value="Unassembled WGS sequence"/>
</dbReference>
<dbReference type="InParanoid" id="E0VSE0"/>
<evidence type="ECO:0000256" key="1">
    <source>
        <dbReference type="SAM" id="SignalP"/>
    </source>
</evidence>
<dbReference type="AlphaFoldDB" id="E0VSE0"/>
<evidence type="ECO:0000313" key="3">
    <source>
        <dbReference type="EnsemblMetazoa" id="PHUM417340-PA"/>
    </source>
</evidence>
<keyword evidence="4" id="KW-1185">Reference proteome</keyword>
<gene>
    <name evidence="3" type="primary">8234413</name>
    <name evidence="2" type="ORF">Phum_PHUM417340</name>
</gene>
<dbReference type="EMBL" id="DS235750">
    <property type="protein sequence ID" value="EEB16296.1"/>
    <property type="molecule type" value="Genomic_DNA"/>
</dbReference>
<dbReference type="HOGENOM" id="CLU_2725237_0_0_1"/>
<dbReference type="GeneID" id="8234413"/>
<dbReference type="KEGG" id="phu:Phum_PHUM417340"/>
<feature type="chain" id="PRO_5014570197" evidence="1">
    <location>
        <begin position="18"/>
        <end position="72"/>
    </location>
</feature>
<accession>E0VSE0</accession>
<name>E0VSE0_PEDHC</name>
<reference evidence="2" key="1">
    <citation type="submission" date="2007-04" db="EMBL/GenBank/DDBJ databases">
        <title>Annotation of Pediculus humanus corporis strain USDA.</title>
        <authorList>
            <person name="Kirkness E."/>
            <person name="Hannick L."/>
            <person name="Hass B."/>
            <person name="Bruggner R."/>
            <person name="Lawson D."/>
            <person name="Bidwell S."/>
            <person name="Joardar V."/>
            <person name="Caler E."/>
            <person name="Walenz B."/>
            <person name="Inman J."/>
            <person name="Schobel S."/>
            <person name="Galinsky K."/>
            <person name="Amedeo P."/>
            <person name="Strausberg R."/>
        </authorList>
    </citation>
    <scope>NUCLEOTIDE SEQUENCE</scope>
    <source>
        <strain evidence="2">USDA</strain>
    </source>
</reference>
<reference evidence="2" key="2">
    <citation type="submission" date="2007-04" db="EMBL/GenBank/DDBJ databases">
        <title>The genome of the human body louse.</title>
        <authorList>
            <consortium name="The Human Body Louse Genome Consortium"/>
            <person name="Kirkness E."/>
            <person name="Walenz B."/>
            <person name="Hass B."/>
            <person name="Bruggner R."/>
            <person name="Strausberg R."/>
        </authorList>
    </citation>
    <scope>NUCLEOTIDE SEQUENCE</scope>
    <source>
        <strain evidence="2">USDA</strain>
    </source>
</reference>
<feature type="signal peptide" evidence="1">
    <location>
        <begin position="1"/>
        <end position="17"/>
    </location>
</feature>
<dbReference type="VEuPathDB" id="VectorBase:PHUM417340"/>
<dbReference type="CTD" id="8234413"/>
<reference evidence="3" key="3">
    <citation type="submission" date="2021-02" db="UniProtKB">
        <authorList>
            <consortium name="EnsemblMetazoa"/>
        </authorList>
    </citation>
    <scope>IDENTIFICATION</scope>
    <source>
        <strain evidence="3">USDA</strain>
    </source>
</reference>
<evidence type="ECO:0000313" key="2">
    <source>
        <dbReference type="EMBL" id="EEB16296.1"/>
    </source>
</evidence>
<proteinExistence type="predicted"/>
<dbReference type="EMBL" id="AAZO01005122">
    <property type="status" value="NOT_ANNOTATED_CDS"/>
    <property type="molecule type" value="Genomic_DNA"/>
</dbReference>
<keyword evidence="1" id="KW-0732">Signal</keyword>
<sequence length="72" mass="8285">MLATVTVFTGLVTLTTTSRIPLVVFQRFDIHRISDFEDSTLWPLEEIPPADTRPYSNVEPRILYQVGTIYKN</sequence>
<dbReference type="EnsemblMetazoa" id="PHUM417340-RA">
    <property type="protein sequence ID" value="PHUM417340-PA"/>
    <property type="gene ID" value="PHUM417340"/>
</dbReference>
<protein>
    <submittedName>
        <fullName evidence="2 3">Uncharacterized protein</fullName>
    </submittedName>
</protein>
<organism>
    <name type="scientific">Pediculus humanus subsp. corporis</name>
    <name type="common">Body louse</name>
    <dbReference type="NCBI Taxonomy" id="121224"/>
    <lineage>
        <taxon>Eukaryota</taxon>
        <taxon>Metazoa</taxon>
        <taxon>Ecdysozoa</taxon>
        <taxon>Arthropoda</taxon>
        <taxon>Hexapoda</taxon>
        <taxon>Insecta</taxon>
        <taxon>Pterygota</taxon>
        <taxon>Neoptera</taxon>
        <taxon>Paraneoptera</taxon>
        <taxon>Psocodea</taxon>
        <taxon>Troctomorpha</taxon>
        <taxon>Phthiraptera</taxon>
        <taxon>Anoplura</taxon>
        <taxon>Pediculidae</taxon>
        <taxon>Pediculus</taxon>
    </lineage>
</organism>
<dbReference type="RefSeq" id="XP_002429034.1">
    <property type="nucleotide sequence ID" value="XM_002428989.1"/>
</dbReference>
<evidence type="ECO:0000313" key="4">
    <source>
        <dbReference type="Proteomes" id="UP000009046"/>
    </source>
</evidence>